<protein>
    <recommendedName>
        <fullName evidence="3">ML-like domain-containing protein</fullName>
    </recommendedName>
</protein>
<dbReference type="GO" id="GO:0055085">
    <property type="term" value="P:transmembrane transport"/>
    <property type="evidence" value="ECO:0007669"/>
    <property type="project" value="TreeGrafter"/>
</dbReference>
<accession>A0A1Q5UAG5</accession>
<dbReference type="SMART" id="SM01320">
    <property type="entry name" value="TRP_N"/>
    <property type="match status" value="1"/>
</dbReference>
<dbReference type="GO" id="GO:0016020">
    <property type="term" value="C:membrane"/>
    <property type="evidence" value="ECO:0007669"/>
    <property type="project" value="TreeGrafter"/>
</dbReference>
<dbReference type="PANTHER" id="PTHR31145">
    <property type="entry name" value="INTEGRAL MEMBRANE PROTEIN (AFU_ORTHOLOGUE AFUA_7G01610)"/>
    <property type="match status" value="1"/>
</dbReference>
<sequence length="203" mass="22071">MCHDSTRIELDAEEPGQPGPNAITCARHGGLSMSQGRRWRDTSKRRRGRASRRSSSSVAWWMALVCLVLSWASPAAAALLSFDNCLSETILDSNPLQLQFIPLNVSVHFNFTDPLHPLNVTVYGNVSGTADGSQAPSSTDPSWSNSSSTVGKIVDVSATNNKYSTLLTSFDVLSFTPWNNASQFCQQVTQGECPLGPVFNYNL</sequence>
<evidence type="ECO:0000313" key="4">
    <source>
        <dbReference type="EMBL" id="OKP09460.1"/>
    </source>
</evidence>
<feature type="transmembrane region" description="Helical" evidence="2">
    <location>
        <begin position="58"/>
        <end position="82"/>
    </location>
</feature>
<keyword evidence="2" id="KW-0812">Transmembrane</keyword>
<dbReference type="InterPro" id="IPR032800">
    <property type="entry name" value="TRP_N"/>
</dbReference>
<dbReference type="InterPro" id="IPR040241">
    <property type="entry name" value="TRP_Flc/Pkd2-like"/>
</dbReference>
<feature type="domain" description="ML-like" evidence="3">
    <location>
        <begin position="75"/>
        <end position="203"/>
    </location>
</feature>
<comment type="caution">
    <text evidence="4">The sequence shown here is derived from an EMBL/GenBank/DDBJ whole genome shotgun (WGS) entry which is preliminary data.</text>
</comment>
<dbReference type="PANTHER" id="PTHR31145:SF6">
    <property type="entry name" value="INTEGRAL MEMBRANE PROTEIN (AFU_ORTHOLOGUE AFUA_7G01610)"/>
    <property type="match status" value="1"/>
</dbReference>
<reference evidence="4 5" key="1">
    <citation type="submission" date="2016-10" db="EMBL/GenBank/DDBJ databases">
        <title>Genome sequence of the ascomycete fungus Penicillium subrubescens.</title>
        <authorList>
            <person name="De Vries R.P."/>
            <person name="Peng M."/>
            <person name="Dilokpimol A."/>
            <person name="Hilden K."/>
            <person name="Makela M.R."/>
            <person name="Grigoriev I."/>
            <person name="Riley R."/>
            <person name="Granchi Z."/>
        </authorList>
    </citation>
    <scope>NUCLEOTIDE SEQUENCE [LARGE SCALE GENOMIC DNA]</scope>
    <source>
        <strain evidence="4 5">CBS 132785</strain>
    </source>
</reference>
<dbReference type="AlphaFoldDB" id="A0A1Q5UAG5"/>
<dbReference type="EMBL" id="MNBE01000519">
    <property type="protein sequence ID" value="OKP09460.1"/>
    <property type="molecule type" value="Genomic_DNA"/>
</dbReference>
<evidence type="ECO:0000313" key="5">
    <source>
        <dbReference type="Proteomes" id="UP000186955"/>
    </source>
</evidence>
<dbReference type="STRING" id="1316194.A0A1Q5UAG5"/>
<feature type="region of interest" description="Disordered" evidence="1">
    <location>
        <begin position="1"/>
        <end position="50"/>
    </location>
</feature>
<evidence type="ECO:0000256" key="1">
    <source>
        <dbReference type="SAM" id="MobiDB-lite"/>
    </source>
</evidence>
<feature type="compositionally biased region" description="Basic and acidic residues" evidence="1">
    <location>
        <begin position="1"/>
        <end position="10"/>
    </location>
</feature>
<dbReference type="Proteomes" id="UP000186955">
    <property type="component" value="Unassembled WGS sequence"/>
</dbReference>
<organism evidence="4 5">
    <name type="scientific">Penicillium subrubescens</name>
    <dbReference type="NCBI Taxonomy" id="1316194"/>
    <lineage>
        <taxon>Eukaryota</taxon>
        <taxon>Fungi</taxon>
        <taxon>Dikarya</taxon>
        <taxon>Ascomycota</taxon>
        <taxon>Pezizomycotina</taxon>
        <taxon>Eurotiomycetes</taxon>
        <taxon>Eurotiomycetidae</taxon>
        <taxon>Eurotiales</taxon>
        <taxon>Aspergillaceae</taxon>
        <taxon>Penicillium</taxon>
    </lineage>
</organism>
<keyword evidence="2" id="KW-0472">Membrane</keyword>
<gene>
    <name evidence="4" type="ORF">PENSUB_5196</name>
</gene>
<evidence type="ECO:0000259" key="3">
    <source>
        <dbReference type="SMART" id="SM01320"/>
    </source>
</evidence>
<proteinExistence type="predicted"/>
<evidence type="ECO:0000256" key="2">
    <source>
        <dbReference type="SAM" id="Phobius"/>
    </source>
</evidence>
<keyword evidence="5" id="KW-1185">Reference proteome</keyword>
<name>A0A1Q5UAG5_9EURO</name>
<keyword evidence="2" id="KW-1133">Transmembrane helix</keyword>